<dbReference type="InterPro" id="IPR001034">
    <property type="entry name" value="DeoR_HTH"/>
</dbReference>
<dbReference type="PRINTS" id="PR00037">
    <property type="entry name" value="HTHLACR"/>
</dbReference>
<dbReference type="OrthoDB" id="9798651at2"/>
<dbReference type="Proteomes" id="UP000001286">
    <property type="component" value="Chromosome"/>
</dbReference>
<evidence type="ECO:0000313" key="5">
    <source>
        <dbReference type="EMBL" id="CBW85040.1"/>
    </source>
</evidence>
<dbReference type="InterPro" id="IPR036390">
    <property type="entry name" value="WH_DNA-bd_sf"/>
</dbReference>
<keyword evidence="1" id="KW-0805">Transcription regulation</keyword>
<dbReference type="AlphaFoldDB" id="G2ZCG5"/>
<protein>
    <submittedName>
        <fullName evidence="5">Putative transcriptional regulator (DeoR family)</fullName>
    </submittedName>
</protein>
<feature type="domain" description="HTH deoR-type" evidence="4">
    <location>
        <begin position="3"/>
        <end position="58"/>
    </location>
</feature>
<dbReference type="SUPFAM" id="SSF46785">
    <property type="entry name" value="Winged helix' DNA-binding domain"/>
    <property type="match status" value="1"/>
</dbReference>
<dbReference type="GeneID" id="57075551"/>
<organism evidence="5 6">
    <name type="scientific">Listeria ivanovii (strain ATCC BAA-678 / PAM 55)</name>
    <dbReference type="NCBI Taxonomy" id="881621"/>
    <lineage>
        <taxon>Bacteria</taxon>
        <taxon>Bacillati</taxon>
        <taxon>Bacillota</taxon>
        <taxon>Bacilli</taxon>
        <taxon>Bacillales</taxon>
        <taxon>Listeriaceae</taxon>
        <taxon>Listeria</taxon>
    </lineage>
</organism>
<dbReference type="GO" id="GO:0003677">
    <property type="term" value="F:DNA binding"/>
    <property type="evidence" value="ECO:0007669"/>
    <property type="project" value="UniProtKB-KW"/>
</dbReference>
<dbReference type="SUPFAM" id="SSF100950">
    <property type="entry name" value="NagB/RpiA/CoA transferase-like"/>
    <property type="match status" value="1"/>
</dbReference>
<evidence type="ECO:0000256" key="3">
    <source>
        <dbReference type="ARBA" id="ARBA00023163"/>
    </source>
</evidence>
<dbReference type="PROSITE" id="PS00894">
    <property type="entry name" value="HTH_DEOR_1"/>
    <property type="match status" value="1"/>
</dbReference>
<reference evidence="5 6" key="1">
    <citation type="journal article" date="2011" name="J. Bacteriol.">
        <title>Complete genome sequence of the animal pathogen Listeria ivanovii, which provides insights into host specificities and evolution of the genus Listeria.</title>
        <authorList>
            <person name="Buchrieser C."/>
            <person name="Rusniok C."/>
            <person name="Garrido P."/>
            <person name="Hain T."/>
            <person name="Scortti M."/>
            <person name="Lampidis R."/>
            <person name="Karst U."/>
            <person name="Chakraborty T."/>
            <person name="Cossart P."/>
            <person name="Kreft J."/>
            <person name="Vazquez-Boland J.A."/>
            <person name="Goebel W."/>
            <person name="Glaser P."/>
        </authorList>
    </citation>
    <scope>NUCLEOTIDE SEQUENCE [LARGE SCALE GENOMIC DNA]</scope>
    <source>
        <strain evidence="6">ATCC BAA-678 / PAM 55</strain>
    </source>
</reference>
<accession>G2ZCG5</accession>
<dbReference type="SMART" id="SM00420">
    <property type="entry name" value="HTH_DEOR"/>
    <property type="match status" value="1"/>
</dbReference>
<keyword evidence="2" id="KW-0238">DNA-binding</keyword>
<dbReference type="GO" id="GO:0003700">
    <property type="term" value="F:DNA-binding transcription factor activity"/>
    <property type="evidence" value="ECO:0007669"/>
    <property type="project" value="InterPro"/>
</dbReference>
<proteinExistence type="predicted"/>
<evidence type="ECO:0000313" key="6">
    <source>
        <dbReference type="Proteomes" id="UP000001286"/>
    </source>
</evidence>
<dbReference type="PANTHER" id="PTHR30363">
    <property type="entry name" value="HTH-TYPE TRANSCRIPTIONAL REGULATOR SRLR-RELATED"/>
    <property type="match status" value="1"/>
</dbReference>
<dbReference type="InterPro" id="IPR037171">
    <property type="entry name" value="NagB/RpiA_transferase-like"/>
</dbReference>
<evidence type="ECO:0000259" key="4">
    <source>
        <dbReference type="PROSITE" id="PS51000"/>
    </source>
</evidence>
<dbReference type="PANTHER" id="PTHR30363:SF44">
    <property type="entry name" value="AGA OPERON TRANSCRIPTIONAL REPRESSOR-RELATED"/>
    <property type="match status" value="1"/>
</dbReference>
<dbReference type="HOGENOM" id="CLU_060699_2_1_9"/>
<dbReference type="RefSeq" id="WP_014092074.1">
    <property type="nucleotide sequence ID" value="NC_016011.1"/>
</dbReference>
<evidence type="ECO:0000256" key="2">
    <source>
        <dbReference type="ARBA" id="ARBA00023125"/>
    </source>
</evidence>
<sequence>MLKKERHIYILKEVQSEGRALVAELTKKLNVTEDTIRKDMQELSAQGLIRRVHGGALSIVDDKIDFETRIDQNASIKEHLAELAIPLLENISVIFIDGGTSNLKFAEKIPPHFKGRVITNSPSVALALCNHPNIQINLLGGELNKKSRVSTGTFTLQEVEKIYVELCLLGISSIDSNYGITVPSFEESLLKKQLIKQSSQVVSLVTSEKLEKISTFFVDKSTALDYMVTEKSVNKSILSAYENIGMKIIQ</sequence>
<dbReference type="KEGG" id="liv:LIV_0563"/>
<dbReference type="eggNOG" id="COG1349">
    <property type="taxonomic scope" value="Bacteria"/>
</dbReference>
<dbReference type="PROSITE" id="PS51000">
    <property type="entry name" value="HTH_DEOR_2"/>
    <property type="match status" value="1"/>
</dbReference>
<gene>
    <name evidence="5" type="ordered locus">LIV_0563</name>
</gene>
<dbReference type="InterPro" id="IPR014036">
    <property type="entry name" value="DeoR-like_C"/>
</dbReference>
<dbReference type="InterPro" id="IPR018356">
    <property type="entry name" value="Tscrpt_reg_HTH_DeoR_CS"/>
</dbReference>
<dbReference type="InterPro" id="IPR050313">
    <property type="entry name" value="Carb_Metab_HTH_regulators"/>
</dbReference>
<name>G2ZCG5_LISIP</name>
<dbReference type="SMART" id="SM01134">
    <property type="entry name" value="DeoRC"/>
    <property type="match status" value="1"/>
</dbReference>
<dbReference type="EMBL" id="FR687253">
    <property type="protein sequence ID" value="CBW85040.1"/>
    <property type="molecule type" value="Genomic_DNA"/>
</dbReference>
<dbReference type="Pfam" id="PF08220">
    <property type="entry name" value="HTH_DeoR"/>
    <property type="match status" value="1"/>
</dbReference>
<dbReference type="InterPro" id="IPR036388">
    <property type="entry name" value="WH-like_DNA-bd_sf"/>
</dbReference>
<dbReference type="Gene3D" id="1.10.10.10">
    <property type="entry name" value="Winged helix-like DNA-binding domain superfamily/Winged helix DNA-binding domain"/>
    <property type="match status" value="1"/>
</dbReference>
<keyword evidence="3" id="KW-0804">Transcription</keyword>
<evidence type="ECO:0000256" key="1">
    <source>
        <dbReference type="ARBA" id="ARBA00023015"/>
    </source>
</evidence>
<dbReference type="Pfam" id="PF00455">
    <property type="entry name" value="DeoRC"/>
    <property type="match status" value="1"/>
</dbReference>